<evidence type="ECO:0000256" key="1">
    <source>
        <dbReference type="SAM" id="MobiDB-lite"/>
    </source>
</evidence>
<reference evidence="3 4" key="1">
    <citation type="submission" date="2019-09" db="EMBL/GenBank/DDBJ databases">
        <title>Taxonomy of Antarctic Massilia spp.: description of Massilia rubra sp. nov., Massilia aquatica sp. nov., Massilia mucilaginosa sp. nov., Massilia frigida sp. nov. isolated from streams, lakes and regoliths.</title>
        <authorList>
            <person name="Holochova P."/>
            <person name="Sedlacek I."/>
            <person name="Kralova S."/>
            <person name="Maslanova I."/>
            <person name="Busse H.-J."/>
            <person name="Stankova E."/>
            <person name="Vrbovska V."/>
            <person name="Kovarovic V."/>
            <person name="Bartak M."/>
            <person name="Svec P."/>
            <person name="Pantucek R."/>
        </authorList>
    </citation>
    <scope>NUCLEOTIDE SEQUENCE [LARGE SCALE GENOMIC DNA]</scope>
    <source>
        <strain evidence="3 4">CCM 8692</strain>
    </source>
</reference>
<comment type="caution">
    <text evidence="3">The sequence shown here is derived from an EMBL/GenBank/DDBJ whole genome shotgun (WGS) entry which is preliminary data.</text>
</comment>
<protein>
    <submittedName>
        <fullName evidence="3">Uncharacterized protein</fullName>
    </submittedName>
</protein>
<keyword evidence="4" id="KW-1185">Reference proteome</keyword>
<accession>A0ABX0LE71</accession>
<sequence>MDSLRLVRMRSGILMVGLLCAASFSVGKEQPPQAPPARMAPPPLAQAVTPAPLAPMTPQEHERGVLMQAIFGEYYRPATRDALVGMPLRRNNVDTSGRFFIDAVSHSLLANGDTVLVANGVEMGKGGVRLDGVASPGFLNVFILRQEDGKWSVLKRHENIAKLGSFGSFGEVQWVTLGAGKPGMAVLTDGAWDGYFMHWLALFDPADEVMHKLGGMRVASGGQDDCAHEPVHPCWIVRGKWRFAPPTRQAAYDDLVFEFSGMHVRQRKPRNPALRKGVPDPIITPLKASARYAFDGKRYQLVEGKNPVPGLGRRLKRPDGQVLTM</sequence>
<feature type="chain" id="PRO_5046639062" evidence="2">
    <location>
        <begin position="22"/>
        <end position="325"/>
    </location>
</feature>
<feature type="signal peptide" evidence="2">
    <location>
        <begin position="1"/>
        <end position="21"/>
    </location>
</feature>
<dbReference type="Proteomes" id="UP000785613">
    <property type="component" value="Unassembled WGS sequence"/>
</dbReference>
<evidence type="ECO:0000313" key="4">
    <source>
        <dbReference type="Proteomes" id="UP000785613"/>
    </source>
</evidence>
<feature type="region of interest" description="Disordered" evidence="1">
    <location>
        <begin position="30"/>
        <end position="57"/>
    </location>
</feature>
<keyword evidence="2" id="KW-0732">Signal</keyword>
<feature type="region of interest" description="Disordered" evidence="1">
    <location>
        <begin position="305"/>
        <end position="325"/>
    </location>
</feature>
<feature type="compositionally biased region" description="Pro residues" evidence="1">
    <location>
        <begin position="32"/>
        <end position="44"/>
    </location>
</feature>
<name>A0ABX0LE71_9BURK</name>
<organism evidence="3 4">
    <name type="scientific">Massilia rubra</name>
    <dbReference type="NCBI Taxonomy" id="2607910"/>
    <lineage>
        <taxon>Bacteria</taxon>
        <taxon>Pseudomonadati</taxon>
        <taxon>Pseudomonadota</taxon>
        <taxon>Betaproteobacteria</taxon>
        <taxon>Burkholderiales</taxon>
        <taxon>Oxalobacteraceae</taxon>
        <taxon>Telluria group</taxon>
        <taxon>Massilia</taxon>
    </lineage>
</organism>
<evidence type="ECO:0000313" key="3">
    <source>
        <dbReference type="EMBL" id="NHZ33118.1"/>
    </source>
</evidence>
<dbReference type="EMBL" id="VUYU01000003">
    <property type="protein sequence ID" value="NHZ33118.1"/>
    <property type="molecule type" value="Genomic_DNA"/>
</dbReference>
<evidence type="ECO:0000256" key="2">
    <source>
        <dbReference type="SAM" id="SignalP"/>
    </source>
</evidence>
<proteinExistence type="predicted"/>
<dbReference type="RefSeq" id="WP_167222495.1">
    <property type="nucleotide sequence ID" value="NZ_VUYU01000003.1"/>
</dbReference>
<gene>
    <name evidence="3" type="ORF">F0185_05890</name>
</gene>